<dbReference type="OrthoDB" id="5593857at2"/>
<keyword evidence="1" id="KW-0472">Membrane</keyword>
<dbReference type="Proteomes" id="UP000093523">
    <property type="component" value="Unassembled WGS sequence"/>
</dbReference>
<dbReference type="EMBL" id="MAJU01000009">
    <property type="protein sequence ID" value="OCH21350.1"/>
    <property type="molecule type" value="Genomic_DNA"/>
</dbReference>
<sequence>MRANQQTGFSLLSIILSIILISFALMTLTILLFPRAEDSVKLIHSTKASELGAAVMDEIIGRKYDENSGPNGGIPECNSQSGKICSLAKTKVINGTPQCDDSLGKTCLGPDPDEIINGVPDRALFNDVDDFDGLSGSVKNVLGDDLGDIYPNFSISISVFYDANLDAIPDKVSGNSKRIVVDVIDPSGQHYLFSVIRGNF</sequence>
<dbReference type="AlphaFoldDB" id="A0A1B9NZB0"/>
<evidence type="ECO:0000313" key="3">
    <source>
        <dbReference type="Proteomes" id="UP000093523"/>
    </source>
</evidence>
<keyword evidence="1" id="KW-1133">Transmembrane helix</keyword>
<protein>
    <submittedName>
        <fullName evidence="2">MSHA biogenesis protein MshD</fullName>
    </submittedName>
</protein>
<organism evidence="2 3">
    <name type="scientific">Aliivibrio logei</name>
    <name type="common">Vibrio logei</name>
    <dbReference type="NCBI Taxonomy" id="688"/>
    <lineage>
        <taxon>Bacteria</taxon>
        <taxon>Pseudomonadati</taxon>
        <taxon>Pseudomonadota</taxon>
        <taxon>Gammaproteobacteria</taxon>
        <taxon>Vibrionales</taxon>
        <taxon>Vibrionaceae</taxon>
        <taxon>Aliivibrio</taxon>
    </lineage>
</organism>
<keyword evidence="1" id="KW-0812">Transmembrane</keyword>
<feature type="transmembrane region" description="Helical" evidence="1">
    <location>
        <begin position="12"/>
        <end position="33"/>
    </location>
</feature>
<dbReference type="RefSeq" id="WP_017022565.1">
    <property type="nucleotide sequence ID" value="NZ_CAWMPN010000009.1"/>
</dbReference>
<reference evidence="2 3" key="1">
    <citation type="submission" date="2016-06" db="EMBL/GenBank/DDBJ databases">
        <authorList>
            <person name="Kjaerup R.B."/>
            <person name="Dalgaard T.S."/>
            <person name="Juul-Madsen H.R."/>
        </authorList>
    </citation>
    <scope>NUCLEOTIDE SEQUENCE [LARGE SCALE GENOMIC DNA]</scope>
    <source>
        <strain evidence="2 3">1S159</strain>
    </source>
</reference>
<accession>A0A1B9NZB0</accession>
<dbReference type="STRING" id="688.A6E04_12465"/>
<comment type="caution">
    <text evidence="2">The sequence shown here is derived from an EMBL/GenBank/DDBJ whole genome shotgun (WGS) entry which is preliminary data.</text>
</comment>
<evidence type="ECO:0000256" key="1">
    <source>
        <dbReference type="SAM" id="Phobius"/>
    </source>
</evidence>
<name>A0A1B9NZB0_ALILO</name>
<proteinExistence type="predicted"/>
<gene>
    <name evidence="2" type="ORF">A6E04_12465</name>
</gene>
<evidence type="ECO:0000313" key="2">
    <source>
        <dbReference type="EMBL" id="OCH21350.1"/>
    </source>
</evidence>